<keyword evidence="11" id="KW-0812">Transmembrane</keyword>
<evidence type="ECO:0000256" key="3">
    <source>
        <dbReference type="ARBA" id="ARBA00022723"/>
    </source>
</evidence>
<dbReference type="PANTHER" id="PTHR43560:SF1">
    <property type="entry name" value="ION-TRANSLOCATING OXIDOREDUCTASE COMPLEX SUBUNIT B"/>
    <property type="match status" value="1"/>
</dbReference>
<dbReference type="PROSITE" id="PS00198">
    <property type="entry name" value="4FE4S_FER_1"/>
    <property type="match status" value="2"/>
</dbReference>
<keyword evidence="1 10" id="KW-0813">Transport</keyword>
<comment type="function">
    <text evidence="10">Part of a membrane-bound complex that couples electron transfer with translocation of ions across the membrane.</text>
</comment>
<keyword evidence="7 10" id="KW-0408">Iron</keyword>
<dbReference type="EC" id="7.-.-.-" evidence="10"/>
<feature type="binding site" evidence="10">
    <location>
        <position position="75"/>
    </location>
    <ligand>
        <name>[4Fe-4S] cluster</name>
        <dbReference type="ChEBI" id="CHEBI:49883"/>
        <label>1</label>
    </ligand>
</feature>
<feature type="region of interest" description="Hydrophobic" evidence="10">
    <location>
        <begin position="1"/>
        <end position="26"/>
    </location>
</feature>
<dbReference type="GO" id="GO:0022900">
    <property type="term" value="P:electron transport chain"/>
    <property type="evidence" value="ECO:0007669"/>
    <property type="project" value="UniProtKB-UniRule"/>
</dbReference>
<dbReference type="RefSeq" id="WP_029161203.1">
    <property type="nucleotide sequence ID" value="NZ_CP009933.1"/>
</dbReference>
<dbReference type="STRING" id="1548.CSCA_2967"/>
<dbReference type="HOGENOM" id="CLU_053470_0_0_9"/>
<feature type="domain" description="4Fe-4S ferredoxin-type" evidence="12">
    <location>
        <begin position="163"/>
        <end position="192"/>
    </location>
</feature>
<dbReference type="InterPro" id="IPR007202">
    <property type="entry name" value="4Fe-4S_dom"/>
</dbReference>
<dbReference type="NCBIfam" id="NF005503">
    <property type="entry name" value="PRK07118.1-2"/>
    <property type="match status" value="1"/>
</dbReference>
<comment type="subunit">
    <text evidence="10">The complex is composed of six subunits: RnfA, RnfB, RnfC, RnfD, RnfE and RnfG.</text>
</comment>
<accession>A0A0E3JP77</accession>
<dbReference type="NCBIfam" id="TIGR01944">
    <property type="entry name" value="rnfB"/>
    <property type="match status" value="1"/>
</dbReference>
<keyword evidence="8 10" id="KW-0411">Iron-sulfur</keyword>
<dbReference type="InterPro" id="IPR010207">
    <property type="entry name" value="Elect_transpt_cplx_RnfB/RsxB"/>
</dbReference>
<feature type="binding site" evidence="10">
    <location>
        <position position="182"/>
    </location>
    <ligand>
        <name>[4Fe-4S] cluster</name>
        <dbReference type="ChEBI" id="CHEBI:49883"/>
        <label>2</label>
    </ligand>
</feature>
<feature type="domain" description="4Fe-4S ferredoxin-type" evidence="12">
    <location>
        <begin position="133"/>
        <end position="162"/>
    </location>
</feature>
<evidence type="ECO:0000256" key="4">
    <source>
        <dbReference type="ARBA" id="ARBA00022737"/>
    </source>
</evidence>
<dbReference type="CDD" id="cd10549">
    <property type="entry name" value="MtMvhB_like"/>
    <property type="match status" value="1"/>
</dbReference>
<feature type="binding site" evidence="10">
    <location>
        <position position="138"/>
    </location>
    <ligand>
        <name>[4Fe-4S] cluster</name>
        <dbReference type="ChEBI" id="CHEBI:49883"/>
        <label>2</label>
    </ligand>
</feature>
<dbReference type="InterPro" id="IPR017896">
    <property type="entry name" value="4Fe4S_Fe-S-bd"/>
</dbReference>
<comment type="subcellular location">
    <subcellularLocation>
        <location evidence="10">Cell membrane</location>
    </subcellularLocation>
</comment>
<feature type="binding site" evidence="10">
    <location>
        <position position="178"/>
    </location>
    <ligand>
        <name>[4Fe-4S] cluster</name>
        <dbReference type="ChEBI" id="CHEBI:49883"/>
        <label>3</label>
    </ligand>
</feature>
<keyword evidence="9 10" id="KW-0472">Membrane</keyword>
<evidence type="ECO:0000256" key="10">
    <source>
        <dbReference type="HAMAP-Rule" id="MF_00463"/>
    </source>
</evidence>
<dbReference type="SUPFAM" id="SSF54862">
    <property type="entry name" value="4Fe-4S ferredoxins"/>
    <property type="match status" value="1"/>
</dbReference>
<feature type="binding site" evidence="10">
    <location>
        <position position="52"/>
    </location>
    <ligand>
        <name>[4Fe-4S] cluster</name>
        <dbReference type="ChEBI" id="CHEBI:49883"/>
        <label>1</label>
    </ligand>
</feature>
<dbReference type="KEGG" id="csq:CSCA_2967"/>
<evidence type="ECO:0000256" key="2">
    <source>
        <dbReference type="ARBA" id="ARBA00022485"/>
    </source>
</evidence>
<organism evidence="14 15">
    <name type="scientific">Clostridium scatologenes</name>
    <dbReference type="NCBI Taxonomy" id="1548"/>
    <lineage>
        <taxon>Bacteria</taxon>
        <taxon>Bacillati</taxon>
        <taxon>Bacillota</taxon>
        <taxon>Clostridia</taxon>
        <taxon>Eubacteriales</taxon>
        <taxon>Clostridiaceae</taxon>
        <taxon>Clostridium</taxon>
    </lineage>
</organism>
<feature type="binding site" evidence="10">
    <location>
        <position position="148"/>
    </location>
    <ligand>
        <name>[4Fe-4S] cluster</name>
        <dbReference type="ChEBI" id="CHEBI:49883"/>
        <label>2</label>
    </ligand>
</feature>
<dbReference type="HAMAP" id="MF_00463">
    <property type="entry name" value="RsxB_RnfB"/>
    <property type="match status" value="1"/>
</dbReference>
<keyword evidence="11" id="KW-1133">Transmembrane helix</keyword>
<dbReference type="Gene3D" id="1.10.15.40">
    <property type="entry name" value="Electron transport complex subunit B, putative Fe-S cluster"/>
    <property type="match status" value="1"/>
</dbReference>
<gene>
    <name evidence="10" type="primary">rnfB</name>
    <name evidence="14" type="ORF">CSCA_2967</name>
</gene>
<evidence type="ECO:0000256" key="5">
    <source>
        <dbReference type="ARBA" id="ARBA00022967"/>
    </source>
</evidence>
<keyword evidence="2 10" id="KW-0004">4Fe-4S</keyword>
<dbReference type="AlphaFoldDB" id="A0A0E3JP77"/>
<evidence type="ECO:0000256" key="11">
    <source>
        <dbReference type="SAM" id="Phobius"/>
    </source>
</evidence>
<keyword evidence="3 10" id="KW-0479">Metal-binding</keyword>
<comment type="cofactor">
    <cofactor evidence="10">
        <name>[4Fe-4S] cluster</name>
        <dbReference type="ChEBI" id="CHEBI:49883"/>
    </cofactor>
    <text evidence="10">Binds 3 [4Fe-4S] clusters.</text>
</comment>
<dbReference type="PROSITE" id="PS51656">
    <property type="entry name" value="4FE4S"/>
    <property type="match status" value="1"/>
</dbReference>
<dbReference type="GO" id="GO:0051539">
    <property type="term" value="F:4 iron, 4 sulfur cluster binding"/>
    <property type="evidence" value="ECO:0007669"/>
    <property type="project" value="UniProtKB-UniRule"/>
</dbReference>
<evidence type="ECO:0000313" key="14">
    <source>
        <dbReference type="EMBL" id="AKA70092.1"/>
    </source>
</evidence>
<dbReference type="Pfam" id="PF00037">
    <property type="entry name" value="Fer4"/>
    <property type="match status" value="1"/>
</dbReference>
<dbReference type="GO" id="GO:0046872">
    <property type="term" value="F:metal ion binding"/>
    <property type="evidence" value="ECO:0007669"/>
    <property type="project" value="UniProtKB-KW"/>
</dbReference>
<protein>
    <recommendedName>
        <fullName evidence="10">Ion-translocating oxidoreductase complex subunit B</fullName>
        <ecNumber evidence="10">7.-.-.-</ecNumber>
    </recommendedName>
    <alternativeName>
        <fullName evidence="10">Rnf electron transport complex subunit B</fullName>
    </alternativeName>
</protein>
<keyword evidence="6 10" id="KW-0249">Electron transport</keyword>
<feature type="binding site" evidence="10">
    <location>
        <position position="175"/>
    </location>
    <ligand>
        <name>[4Fe-4S] cluster</name>
        <dbReference type="ChEBI" id="CHEBI:49883"/>
        <label>3</label>
    </ligand>
</feature>
<dbReference type="PANTHER" id="PTHR43560">
    <property type="entry name" value="ION-TRANSLOCATING OXIDOREDUCTASE COMPLEX SUBUNIT B"/>
    <property type="match status" value="1"/>
</dbReference>
<feature type="binding site" evidence="10">
    <location>
        <position position="49"/>
    </location>
    <ligand>
        <name>[4Fe-4S] cluster</name>
        <dbReference type="ChEBI" id="CHEBI:49883"/>
        <label>1</label>
    </ligand>
</feature>
<keyword evidence="10" id="KW-1003">Cell membrane</keyword>
<feature type="transmembrane region" description="Helical" evidence="11">
    <location>
        <begin position="6"/>
        <end position="25"/>
    </location>
</feature>
<feature type="domain" description="4Fe-4S" evidence="13">
    <location>
        <begin position="32"/>
        <end position="92"/>
    </location>
</feature>
<dbReference type="Proteomes" id="UP000033115">
    <property type="component" value="Chromosome"/>
</dbReference>
<comment type="similarity">
    <text evidence="10">Belongs to the 4Fe4S bacterial-type ferredoxin family. RnfB subfamily.</text>
</comment>
<comment type="caution">
    <text evidence="10">Lacks conserved residue(s) required for the propagation of feature annotation.</text>
</comment>
<evidence type="ECO:0000259" key="12">
    <source>
        <dbReference type="PROSITE" id="PS51379"/>
    </source>
</evidence>
<dbReference type="InterPro" id="IPR017900">
    <property type="entry name" value="4Fe4S_Fe_S_CS"/>
</dbReference>
<reference evidence="14 15" key="1">
    <citation type="journal article" date="2015" name="J. Biotechnol.">
        <title>Complete genome sequence of a malodorant-producing acetogen, Clostridium scatologenes ATCC 25775(T).</title>
        <authorList>
            <person name="Zhu Z."/>
            <person name="Guo T."/>
            <person name="Zheng H."/>
            <person name="Song T."/>
            <person name="Ouyang P."/>
            <person name="Xie J."/>
        </authorList>
    </citation>
    <scope>NUCLEOTIDE SEQUENCE [LARGE SCALE GENOMIC DNA]</scope>
    <source>
        <strain evidence="14 15">ATCC 25775</strain>
    </source>
</reference>
<dbReference type="GO" id="GO:0005886">
    <property type="term" value="C:plasma membrane"/>
    <property type="evidence" value="ECO:0007669"/>
    <property type="project" value="UniProtKB-SubCell"/>
</dbReference>
<sequence length="300" mass="31823">METPIIVLIVMTCVGLVFGFVLAFANKKFSMEVNPLIEMVEDVLPKGQCGSCGYAGCKAYAEAVVSNPDVPPNLCIPGKDVIAKQVAELTGKAAEETEPRISHIKCKGCVDKAARSYDYEGIQDCVAASLLQGGPKVCSYGCLGFGTCVKNCPFDAMTLGENGLPIIDENKCTGCGKCETVCPKHVIEMRPMTSHVAVNCNSKDKGAVVRKACTVGCLGCGLCKRNCPHEAIVIENNIAVVDHSICAEKCDNPTCIAKCPTKAIQSLVGDVKPVVEAAKQEIAANTENKTNVENKDKSEN</sequence>
<evidence type="ECO:0000256" key="8">
    <source>
        <dbReference type="ARBA" id="ARBA00023014"/>
    </source>
</evidence>
<feature type="domain" description="4Fe-4S ferredoxin-type" evidence="12">
    <location>
        <begin position="206"/>
        <end position="237"/>
    </location>
</feature>
<dbReference type="InterPro" id="IPR050395">
    <property type="entry name" value="4Fe4S_Ferredoxin_RnfB"/>
</dbReference>
<evidence type="ECO:0000256" key="1">
    <source>
        <dbReference type="ARBA" id="ARBA00022448"/>
    </source>
</evidence>
<feature type="binding site" evidence="10">
    <location>
        <position position="152"/>
    </location>
    <ligand>
        <name>[4Fe-4S] cluster</name>
        <dbReference type="ChEBI" id="CHEBI:49883"/>
        <label>3</label>
    </ligand>
</feature>
<feature type="binding site" evidence="10">
    <location>
        <position position="142"/>
    </location>
    <ligand>
        <name>[4Fe-4S] cluster</name>
        <dbReference type="ChEBI" id="CHEBI:49883"/>
        <label>2</label>
    </ligand>
</feature>
<evidence type="ECO:0000256" key="9">
    <source>
        <dbReference type="ARBA" id="ARBA00023136"/>
    </source>
</evidence>
<keyword evidence="4 10" id="KW-0677">Repeat</keyword>
<feature type="binding site" evidence="10">
    <location>
        <position position="172"/>
    </location>
    <ligand>
        <name>[4Fe-4S] cluster</name>
        <dbReference type="ChEBI" id="CHEBI:49883"/>
        <label>3</label>
    </ligand>
</feature>
<proteinExistence type="inferred from homology"/>
<dbReference type="EMBL" id="CP009933">
    <property type="protein sequence ID" value="AKA70092.1"/>
    <property type="molecule type" value="Genomic_DNA"/>
</dbReference>
<dbReference type="PROSITE" id="PS51379">
    <property type="entry name" value="4FE4S_FER_2"/>
    <property type="match status" value="3"/>
</dbReference>
<evidence type="ECO:0000256" key="6">
    <source>
        <dbReference type="ARBA" id="ARBA00022982"/>
    </source>
</evidence>
<dbReference type="GO" id="GO:0009055">
    <property type="term" value="F:electron transfer activity"/>
    <property type="evidence" value="ECO:0007669"/>
    <property type="project" value="InterPro"/>
</dbReference>
<evidence type="ECO:0000259" key="13">
    <source>
        <dbReference type="PROSITE" id="PS51656"/>
    </source>
</evidence>
<dbReference type="Pfam" id="PF04060">
    <property type="entry name" value="FeS"/>
    <property type="match status" value="1"/>
</dbReference>
<evidence type="ECO:0000256" key="7">
    <source>
        <dbReference type="ARBA" id="ARBA00023004"/>
    </source>
</evidence>
<keyword evidence="5 10" id="KW-1278">Translocase</keyword>
<name>A0A0E3JP77_CLOSL</name>
<dbReference type="Gene3D" id="3.30.70.20">
    <property type="match status" value="2"/>
</dbReference>
<keyword evidence="15" id="KW-1185">Reference proteome</keyword>
<feature type="binding site" evidence="10">
    <location>
        <position position="57"/>
    </location>
    <ligand>
        <name>[4Fe-4S] cluster</name>
        <dbReference type="ChEBI" id="CHEBI:49883"/>
        <label>1</label>
    </ligand>
</feature>
<evidence type="ECO:0000313" key="15">
    <source>
        <dbReference type="Proteomes" id="UP000033115"/>
    </source>
</evidence>